<feature type="transmembrane region" description="Helical" evidence="6">
    <location>
        <begin position="379"/>
        <end position="399"/>
    </location>
</feature>
<feature type="transmembrane region" description="Helical" evidence="6">
    <location>
        <begin position="635"/>
        <end position="654"/>
    </location>
</feature>
<dbReference type="Gene3D" id="1.20.81.30">
    <property type="entry name" value="Type II secretion system (T2SS), domain F"/>
    <property type="match status" value="1"/>
</dbReference>
<dbReference type="PANTHER" id="PTHR35402">
    <property type="entry name" value="INTEGRAL MEMBRANE PROTEIN-RELATED"/>
    <property type="match status" value="1"/>
</dbReference>
<feature type="transmembrane region" description="Helical" evidence="6">
    <location>
        <begin position="109"/>
        <end position="135"/>
    </location>
</feature>
<accession>A0A0P8DX49</accession>
<reference evidence="8 9" key="1">
    <citation type="submission" date="2015-09" db="EMBL/GenBank/DDBJ databases">
        <title>A metagenomics-based metabolic model of nitrate-dependent anaerobic oxidation of methane by Methanoperedens-like archaea.</title>
        <authorList>
            <person name="Arshad A."/>
            <person name="Speth D.R."/>
            <person name="De Graaf R.M."/>
            <person name="Op Den Camp H.J."/>
            <person name="Jetten M.S."/>
            <person name="Welte C.U."/>
        </authorList>
    </citation>
    <scope>NUCLEOTIDE SEQUENCE [LARGE SCALE GENOMIC DNA]</scope>
</reference>
<feature type="transmembrane region" description="Helical" evidence="6">
    <location>
        <begin position="60"/>
        <end position="89"/>
    </location>
</feature>
<feature type="transmembrane region" description="Helical" evidence="6">
    <location>
        <begin position="296"/>
        <end position="320"/>
    </location>
</feature>
<feature type="transmembrane region" description="Helical" evidence="6">
    <location>
        <begin position="269"/>
        <end position="290"/>
    </location>
</feature>
<evidence type="ECO:0000313" key="9">
    <source>
        <dbReference type="Proteomes" id="UP000050360"/>
    </source>
</evidence>
<keyword evidence="8" id="KW-0966">Cell projection</keyword>
<keyword evidence="3 6" id="KW-0812">Transmembrane</keyword>
<protein>
    <submittedName>
        <fullName evidence="8">Flagella-like protein J</fullName>
    </submittedName>
</protein>
<evidence type="ECO:0000259" key="7">
    <source>
        <dbReference type="Pfam" id="PF00482"/>
    </source>
</evidence>
<evidence type="ECO:0000256" key="1">
    <source>
        <dbReference type="ARBA" id="ARBA00004651"/>
    </source>
</evidence>
<comment type="caution">
    <text evidence="8">The sequence shown here is derived from an EMBL/GenBank/DDBJ whole genome shotgun (WGS) entry which is preliminary data.</text>
</comment>
<keyword evidence="4 6" id="KW-1133">Transmembrane helix</keyword>
<evidence type="ECO:0000256" key="4">
    <source>
        <dbReference type="ARBA" id="ARBA00022989"/>
    </source>
</evidence>
<evidence type="ECO:0000256" key="2">
    <source>
        <dbReference type="ARBA" id="ARBA00022475"/>
    </source>
</evidence>
<dbReference type="InterPro" id="IPR056569">
    <property type="entry name" value="ArlJ-like"/>
</dbReference>
<keyword evidence="5 6" id="KW-0472">Membrane</keyword>
<comment type="subcellular location">
    <subcellularLocation>
        <location evidence="1">Cell membrane</location>
        <topology evidence="1">Multi-pass membrane protein</topology>
    </subcellularLocation>
</comment>
<feature type="domain" description="Type II secretion system protein GspF" evidence="7">
    <location>
        <begin position="155"/>
        <end position="283"/>
    </location>
</feature>
<dbReference type="InterPro" id="IPR042094">
    <property type="entry name" value="T2SS_GspF_sf"/>
</dbReference>
<proteinExistence type="predicted"/>
<keyword evidence="8" id="KW-0282">Flagellum</keyword>
<keyword evidence="8" id="KW-0969">Cilium</keyword>
<dbReference type="AlphaFoldDB" id="A0A0P8DX49"/>
<name>A0A0P8DX49_9EURY</name>
<gene>
    <name evidence="8" type="ORF">MPEBLZ_03187</name>
</gene>
<dbReference type="GO" id="GO:0005886">
    <property type="term" value="C:plasma membrane"/>
    <property type="evidence" value="ECO:0007669"/>
    <property type="project" value="UniProtKB-SubCell"/>
</dbReference>
<organism evidence="8 9">
    <name type="scientific">Candidatus Methanoperedens nitratireducens</name>
    <dbReference type="NCBI Taxonomy" id="1392998"/>
    <lineage>
        <taxon>Archaea</taxon>
        <taxon>Methanobacteriati</taxon>
        <taxon>Methanobacteriota</taxon>
        <taxon>Stenosarchaea group</taxon>
        <taxon>Methanomicrobia</taxon>
        <taxon>Methanosarcinales</taxon>
        <taxon>ANME-2 cluster</taxon>
        <taxon>Candidatus Methanoperedentaceae</taxon>
        <taxon>Candidatus Methanoperedens</taxon>
    </lineage>
</organism>
<evidence type="ECO:0000256" key="5">
    <source>
        <dbReference type="ARBA" id="ARBA00023136"/>
    </source>
</evidence>
<sequence>MKTMENINRSAELIFSKIKKLPFVLLGDKIKAKKEQFRDMRMSLRQARIPISYEMYLSNAVFYSVVTGIFGAILGLIIAYVIVAIVGLPDRITHLTFSQETAWMLKYKTISISIFIVLFMGGLFGMITYLLFLVYPGFRAGERKGDIDKNLPYAVTYLYALSRGGMNLIEIFRSLSRCASTYGEVSKEMDVIIRDMDYFGNDLRTALQNICDATPSSNFRDLMHNLLTVIDSGGDIPTYFRDKSEQYLVKAKVDQKGFLETLGLVAESYVTAFVAGPLFMIILGVMMSVMGSGSDMMIYAIIYAVIPVGSMIFVVMVNIITPGSTGEAPLLPTQSNVGEIIVPDTEEKPTYLGFIKSRNSLKFNEMIRDPLKPLREKPIYALVVSFPITFIYLIINIYYGMRSPNFMDYIDDKIVFSIYILIIPLMLFHEYKKRKEDKIQEQIPDFLKKLASTNETGMTLRDSIKLMTRSDIGLSKEIKKINNDVEWGLSVNESLIRFANRFRTHFISRSVNLLTKANESSGDIGEVLNVAARDVAAEQDLKTERKTNMFIYVVIIYISFMVFVGIIYIISTTFLTEMVKAGEKMATGGSGAVPLSLNREKLNMYNRIFFHGALIQGLSSGLIAGVMGEGNALSGLKHSVIMMTIGYLLFTLFVM</sequence>
<evidence type="ECO:0000256" key="3">
    <source>
        <dbReference type="ARBA" id="ARBA00022692"/>
    </source>
</evidence>
<feature type="domain" description="Type II secretion system protein GspF" evidence="7">
    <location>
        <begin position="446"/>
        <end position="570"/>
    </location>
</feature>
<dbReference type="PANTHER" id="PTHR35402:SF1">
    <property type="entry name" value="TYPE II SECRETION SYSTEM PROTEIN GSPF DOMAIN-CONTAINING PROTEIN"/>
    <property type="match status" value="1"/>
</dbReference>
<dbReference type="InterPro" id="IPR018076">
    <property type="entry name" value="T2SS_GspF_dom"/>
</dbReference>
<feature type="transmembrane region" description="Helical" evidence="6">
    <location>
        <begin position="414"/>
        <end position="431"/>
    </location>
</feature>
<dbReference type="Pfam" id="PF00482">
    <property type="entry name" value="T2SSF"/>
    <property type="match status" value="2"/>
</dbReference>
<evidence type="ECO:0000313" key="8">
    <source>
        <dbReference type="EMBL" id="KPQ42257.1"/>
    </source>
</evidence>
<keyword evidence="2" id="KW-1003">Cell membrane</keyword>
<dbReference type="EMBL" id="LKCM01000248">
    <property type="protein sequence ID" value="KPQ42257.1"/>
    <property type="molecule type" value="Genomic_DNA"/>
</dbReference>
<feature type="transmembrane region" description="Helical" evidence="6">
    <location>
        <begin position="549"/>
        <end position="570"/>
    </location>
</feature>
<evidence type="ECO:0000256" key="6">
    <source>
        <dbReference type="SAM" id="Phobius"/>
    </source>
</evidence>
<dbReference type="Proteomes" id="UP000050360">
    <property type="component" value="Unassembled WGS sequence"/>
</dbReference>